<dbReference type="EMBL" id="MN739665">
    <property type="protein sequence ID" value="QHT19356.1"/>
    <property type="molecule type" value="Genomic_DNA"/>
</dbReference>
<organism evidence="1">
    <name type="scientific">viral metagenome</name>
    <dbReference type="NCBI Taxonomy" id="1070528"/>
    <lineage>
        <taxon>unclassified sequences</taxon>
        <taxon>metagenomes</taxon>
        <taxon>organismal metagenomes</taxon>
    </lineage>
</organism>
<proteinExistence type="predicted"/>
<sequence>MAVLVVVGLPVIVDELRAVVVVRGDEEEVFDVPVDRVEVIEAVTVLVEVVVGVICPVPIGENE</sequence>
<name>A0A6C0DR46_9ZZZZ</name>
<evidence type="ECO:0000313" key="1">
    <source>
        <dbReference type="EMBL" id="QHT19356.1"/>
    </source>
</evidence>
<accession>A0A6C0DR46</accession>
<dbReference type="AlphaFoldDB" id="A0A6C0DR46"/>
<reference evidence="1" key="1">
    <citation type="journal article" date="2020" name="Nature">
        <title>Giant virus diversity and host interactions through global metagenomics.</title>
        <authorList>
            <person name="Schulz F."/>
            <person name="Roux S."/>
            <person name="Paez-Espino D."/>
            <person name="Jungbluth S."/>
            <person name="Walsh D.A."/>
            <person name="Denef V.J."/>
            <person name="McMahon K.D."/>
            <person name="Konstantinidis K.T."/>
            <person name="Eloe-Fadrosh E.A."/>
            <person name="Kyrpides N.C."/>
            <person name="Woyke T."/>
        </authorList>
    </citation>
    <scope>NUCLEOTIDE SEQUENCE</scope>
    <source>
        <strain evidence="1">GVMAG-M-3300023174-57</strain>
    </source>
</reference>
<protein>
    <submittedName>
        <fullName evidence="1">Uncharacterized protein</fullName>
    </submittedName>
</protein>